<dbReference type="RefSeq" id="WP_247995408.1">
    <property type="nucleotide sequence ID" value="NZ_CP096021.1"/>
</dbReference>
<keyword evidence="1" id="KW-0614">Plasmid</keyword>
<name>A0A8U0A6X8_9EURY</name>
<proteinExistence type="predicted"/>
<accession>A0A8U0A6X8</accession>
<protein>
    <submittedName>
        <fullName evidence="1">Uncharacterized protein</fullName>
    </submittedName>
</protein>
<dbReference type="GeneID" id="71929429"/>
<dbReference type="AlphaFoldDB" id="A0A8U0A6X8"/>
<geneLocation type="plasmid" evidence="1 2">
    <name>unnamed2</name>
</geneLocation>
<dbReference type="Proteomes" id="UP000831768">
    <property type="component" value="Plasmid unnamed2"/>
</dbReference>
<sequence length="107" mass="11934">MTLEVKEVKFDINSKKEKYEDTRQVEFDGYIEHDAVFSSIAGFDLHYDGGDTYTINKVMADTSIDDTKHQSATVRATADFAWKEGHPGPDDVFAGQVNVLVVADTTK</sequence>
<reference evidence="1" key="1">
    <citation type="submission" date="2022-04" db="EMBL/GenBank/DDBJ databases">
        <title>Halocatena sp. nov., isolated from a salt lake.</title>
        <authorList>
            <person name="Cui H.-L."/>
        </authorList>
    </citation>
    <scope>NUCLEOTIDE SEQUENCE</scope>
    <source>
        <strain evidence="1">AD-1</strain>
        <plasmid evidence="1">unnamed2</plasmid>
    </source>
</reference>
<organism evidence="1 2">
    <name type="scientific">Halocatena salina</name>
    <dbReference type="NCBI Taxonomy" id="2934340"/>
    <lineage>
        <taxon>Archaea</taxon>
        <taxon>Methanobacteriati</taxon>
        <taxon>Methanobacteriota</taxon>
        <taxon>Stenosarchaea group</taxon>
        <taxon>Halobacteria</taxon>
        <taxon>Halobacteriales</taxon>
        <taxon>Natronomonadaceae</taxon>
        <taxon>Halocatena</taxon>
    </lineage>
</organism>
<dbReference type="EMBL" id="CP096021">
    <property type="protein sequence ID" value="UPM44754.1"/>
    <property type="molecule type" value="Genomic_DNA"/>
</dbReference>
<dbReference type="KEGG" id="haad:MW046_15240"/>
<gene>
    <name evidence="1" type="ORF">MW046_15240</name>
</gene>
<keyword evidence="2" id="KW-1185">Reference proteome</keyword>
<evidence type="ECO:0000313" key="2">
    <source>
        <dbReference type="Proteomes" id="UP000831768"/>
    </source>
</evidence>
<evidence type="ECO:0000313" key="1">
    <source>
        <dbReference type="EMBL" id="UPM44754.1"/>
    </source>
</evidence>